<evidence type="ECO:0000313" key="2">
    <source>
        <dbReference type="EMBL" id="KAF6119895.1"/>
    </source>
</evidence>
<keyword evidence="1" id="KW-1133">Transmembrane helix</keyword>
<comment type="caution">
    <text evidence="2">The sequence shown here is derived from an EMBL/GenBank/DDBJ whole genome shotgun (WGS) entry which is preliminary data.</text>
</comment>
<keyword evidence="1" id="KW-0472">Membrane</keyword>
<proteinExistence type="predicted"/>
<feature type="transmembrane region" description="Helical" evidence="1">
    <location>
        <begin position="61"/>
        <end position="79"/>
    </location>
</feature>
<protein>
    <submittedName>
        <fullName evidence="2">Uncharacterized protein</fullName>
    </submittedName>
</protein>
<dbReference type="Proteomes" id="UP000664940">
    <property type="component" value="Unassembled WGS sequence"/>
</dbReference>
<dbReference type="EMBL" id="JABVXQ010000003">
    <property type="protein sequence ID" value="KAF6119895.1"/>
    <property type="molecule type" value="Genomic_DNA"/>
</dbReference>
<sequence length="201" mass="22979">MSAPPTGLGECFFFNSLVVRLPYSSFFWQFWLGFFGLFLNLLSSFFWLCKEAPCVYLHLHLGQKLHLAIFLFLLLTLLLSRISPTLPPPPSLCPCLPSLHCCLCPWVMHICSLANPFTFFHPEALSSILKYNFLKSLLIMLLHNEVCKISIGKYVKFIFSTIFSTSPKMISKVNRLFLLYKGNSCEENNANLNFRLGQVPV</sequence>
<name>A0A834AWN8_9CHIR</name>
<reference evidence="2 3" key="1">
    <citation type="journal article" date="2020" name="Nature">
        <title>Six reference-quality genomes reveal evolution of bat adaptations.</title>
        <authorList>
            <person name="Jebb D."/>
            <person name="Huang Z."/>
            <person name="Pippel M."/>
            <person name="Hughes G.M."/>
            <person name="Lavrichenko K."/>
            <person name="Devanna P."/>
            <person name="Winkler S."/>
            <person name="Jermiin L.S."/>
            <person name="Skirmuntt E.C."/>
            <person name="Katzourakis A."/>
            <person name="Burkitt-Gray L."/>
            <person name="Ray D.A."/>
            <person name="Sullivan K.A.M."/>
            <person name="Roscito J.G."/>
            <person name="Kirilenko B.M."/>
            <person name="Davalos L.M."/>
            <person name="Corthals A.P."/>
            <person name="Power M.L."/>
            <person name="Jones G."/>
            <person name="Ransome R.D."/>
            <person name="Dechmann D.K.N."/>
            <person name="Locatelli A.G."/>
            <person name="Puechmaille S.J."/>
            <person name="Fedrigo O."/>
            <person name="Jarvis E.D."/>
            <person name="Hiller M."/>
            <person name="Vernes S.C."/>
            <person name="Myers E.W."/>
            <person name="Teeling E.C."/>
        </authorList>
    </citation>
    <scope>NUCLEOTIDE SEQUENCE [LARGE SCALE GENOMIC DNA]</scope>
    <source>
        <strain evidence="2">Bat1K_MPI-CBG_1</strain>
    </source>
</reference>
<evidence type="ECO:0000313" key="3">
    <source>
        <dbReference type="Proteomes" id="UP000664940"/>
    </source>
</evidence>
<organism evidence="2 3">
    <name type="scientific">Phyllostomus discolor</name>
    <name type="common">pale spear-nosed bat</name>
    <dbReference type="NCBI Taxonomy" id="89673"/>
    <lineage>
        <taxon>Eukaryota</taxon>
        <taxon>Metazoa</taxon>
        <taxon>Chordata</taxon>
        <taxon>Craniata</taxon>
        <taxon>Vertebrata</taxon>
        <taxon>Euteleostomi</taxon>
        <taxon>Mammalia</taxon>
        <taxon>Eutheria</taxon>
        <taxon>Laurasiatheria</taxon>
        <taxon>Chiroptera</taxon>
        <taxon>Yangochiroptera</taxon>
        <taxon>Phyllostomidae</taxon>
        <taxon>Phyllostominae</taxon>
        <taxon>Phyllostomus</taxon>
    </lineage>
</organism>
<dbReference type="AlphaFoldDB" id="A0A834AWN8"/>
<gene>
    <name evidence="2" type="ORF">HJG60_010278</name>
</gene>
<evidence type="ECO:0000256" key="1">
    <source>
        <dbReference type="SAM" id="Phobius"/>
    </source>
</evidence>
<accession>A0A834AWN8</accession>
<feature type="transmembrane region" description="Helical" evidence="1">
    <location>
        <begin position="26"/>
        <end position="49"/>
    </location>
</feature>
<keyword evidence="1" id="KW-0812">Transmembrane</keyword>